<feature type="active site" description="Proton donor/acceptor" evidence="5">
    <location>
        <position position="185"/>
    </location>
</feature>
<keyword evidence="4 5" id="KW-0456">Lyase</keyword>
<dbReference type="Gene3D" id="1.10.275.10">
    <property type="entry name" value="Fumarase/aspartase (N-terminal domain)"/>
    <property type="match status" value="1"/>
</dbReference>
<comment type="similarity">
    <text evidence="1 5">Belongs to the class-II fumarase/aspartase family. Fumarase subfamily.</text>
</comment>
<dbReference type="PROSITE" id="PS00163">
    <property type="entry name" value="FUMARATE_LYASES"/>
    <property type="match status" value="1"/>
</dbReference>
<keyword evidence="9" id="KW-1185">Reference proteome</keyword>
<feature type="binding site" evidence="5">
    <location>
        <begin position="321"/>
        <end position="323"/>
    </location>
    <ligand>
        <name>substrate</name>
    </ligand>
</feature>
<keyword evidence="2 5" id="KW-0963">Cytoplasm</keyword>
<dbReference type="GO" id="GO:0004333">
    <property type="term" value="F:fumarate hydratase activity"/>
    <property type="evidence" value="ECO:0007669"/>
    <property type="project" value="UniProtKB-EC"/>
</dbReference>
<evidence type="ECO:0000256" key="1">
    <source>
        <dbReference type="ARBA" id="ARBA00009084"/>
    </source>
</evidence>
<protein>
    <recommendedName>
        <fullName evidence="5">Fumarate hydratase class II</fullName>
        <shortName evidence="5">Fumarase C</shortName>
        <ecNumber evidence="5">4.2.1.2</ecNumber>
    </recommendedName>
    <alternativeName>
        <fullName evidence="5">Aerobic fumarase</fullName>
    </alternativeName>
    <alternativeName>
        <fullName evidence="5">Iron-independent fumarase</fullName>
    </alternativeName>
</protein>
<evidence type="ECO:0000313" key="9">
    <source>
        <dbReference type="Proteomes" id="UP001373496"/>
    </source>
</evidence>
<dbReference type="PANTHER" id="PTHR11444">
    <property type="entry name" value="ASPARTATEAMMONIA/ARGININOSUCCINATE/ADENYLOSUCCINATE LYASE"/>
    <property type="match status" value="1"/>
</dbReference>
<evidence type="ECO:0000256" key="3">
    <source>
        <dbReference type="ARBA" id="ARBA00022532"/>
    </source>
</evidence>
<evidence type="ECO:0000259" key="6">
    <source>
        <dbReference type="Pfam" id="PF00206"/>
    </source>
</evidence>
<evidence type="ECO:0000259" key="7">
    <source>
        <dbReference type="Pfam" id="PF10415"/>
    </source>
</evidence>
<dbReference type="InterPro" id="IPR020557">
    <property type="entry name" value="Fumarate_lyase_CS"/>
</dbReference>
<dbReference type="PRINTS" id="PR00149">
    <property type="entry name" value="FUMRATELYASE"/>
</dbReference>
<organism evidence="8 9">
    <name type="scientific">Klenkia terrae</name>
    <dbReference type="NCBI Taxonomy" id="1052259"/>
    <lineage>
        <taxon>Bacteria</taxon>
        <taxon>Bacillati</taxon>
        <taxon>Actinomycetota</taxon>
        <taxon>Actinomycetes</taxon>
        <taxon>Geodermatophilales</taxon>
        <taxon>Geodermatophilaceae</taxon>
        <taxon>Klenkia</taxon>
    </lineage>
</organism>
<dbReference type="Pfam" id="PF00206">
    <property type="entry name" value="Lyase_1"/>
    <property type="match status" value="1"/>
</dbReference>
<dbReference type="EMBL" id="JBAPLV010000002">
    <property type="protein sequence ID" value="MEI4277328.1"/>
    <property type="molecule type" value="Genomic_DNA"/>
</dbReference>
<dbReference type="NCBIfam" id="NF008909">
    <property type="entry name" value="PRK12273.1"/>
    <property type="match status" value="1"/>
</dbReference>
<feature type="binding site" evidence="5">
    <location>
        <begin position="101"/>
        <end position="103"/>
    </location>
    <ligand>
        <name>substrate</name>
    </ligand>
</feature>
<gene>
    <name evidence="5" type="primary">fumC</name>
    <name evidence="8" type="ORF">UXQ13_02525</name>
</gene>
<dbReference type="Proteomes" id="UP001373496">
    <property type="component" value="Unassembled WGS sequence"/>
</dbReference>
<evidence type="ECO:0000256" key="4">
    <source>
        <dbReference type="ARBA" id="ARBA00023239"/>
    </source>
</evidence>
<comment type="pathway">
    <text evidence="5">Carbohydrate metabolism; tricarboxylic acid cycle; (S)-malate from fumarate: step 1/1.</text>
</comment>
<sequence length="464" mass="48931">MATEQDFRIEHDSMGEVRVPAHAKWRAQTQRAVENFPISGTPIERELIGALAAIKGAAAAVNASLGVLPDDVAAAIGTAAAEVARGDWDDHFPIDVFQTGSGTSSNMNTNEVIATLASEASGLSVHPNDHVNASQSSNDVFPSAIHIATTRAVVVVLVPALEHLAASLERKATEFATVVKSGRTHLMDATPVTLGQEFGGYAAAIRYGVERLQASLPRIGELPLGGTAVGTGINTPPGFAAAIIERLATEMELPLTEARDHFEAQSSRDGLVEASGQLKTIAVGLVKICNDLRWMGSGPRTGLGEIALPDLQPGSSIMPGKVNPVLPEAAIQVAAQVIGNDAAVTFAGTTGSFELNVTLPLMARNVLESIRLLANVSRLLADRCVDGITADVEQCRTYAESSPSIVTPLNKYIGYEEAAIVAKTSLKEQKTIRQVVVERGYVEQGKLTEEQLDAALDVLSMTHP</sequence>
<feature type="binding site" description="in site B" evidence="5">
    <location>
        <begin position="126"/>
        <end position="129"/>
    </location>
    <ligand>
        <name>substrate</name>
    </ligand>
</feature>
<comment type="subunit">
    <text evidence="5">Homotetramer.</text>
</comment>
<dbReference type="PANTHER" id="PTHR11444:SF22">
    <property type="entry name" value="FUMARATE HYDRATASE CLASS II"/>
    <property type="match status" value="1"/>
</dbReference>
<dbReference type="Gene3D" id="1.10.40.30">
    <property type="entry name" value="Fumarase/aspartase (C-terminal domain)"/>
    <property type="match status" value="1"/>
</dbReference>
<evidence type="ECO:0000313" key="8">
    <source>
        <dbReference type="EMBL" id="MEI4277328.1"/>
    </source>
</evidence>
<comment type="subcellular location">
    <subcellularLocation>
        <location evidence="5">Cytoplasm</location>
    </subcellularLocation>
</comment>
<dbReference type="InterPro" id="IPR024083">
    <property type="entry name" value="Fumarase/histidase_N"/>
</dbReference>
<feature type="domain" description="Fumarase C C-terminal" evidence="7">
    <location>
        <begin position="405"/>
        <end position="463"/>
    </location>
</feature>
<comment type="catalytic activity">
    <reaction evidence="5">
        <text>(S)-malate = fumarate + H2O</text>
        <dbReference type="Rhea" id="RHEA:12460"/>
        <dbReference type="ChEBI" id="CHEBI:15377"/>
        <dbReference type="ChEBI" id="CHEBI:15589"/>
        <dbReference type="ChEBI" id="CHEBI:29806"/>
        <dbReference type="EC" id="4.2.1.2"/>
    </reaction>
</comment>
<proteinExistence type="inferred from homology"/>
<comment type="caution">
    <text evidence="8">The sequence shown here is derived from an EMBL/GenBank/DDBJ whole genome shotgun (WGS) entry which is preliminary data.</text>
</comment>
<dbReference type="InterPro" id="IPR000362">
    <property type="entry name" value="Fumarate_lyase_fam"/>
</dbReference>
<feature type="active site" evidence="5">
    <location>
        <position position="315"/>
    </location>
</feature>
<dbReference type="SUPFAM" id="SSF48557">
    <property type="entry name" value="L-aspartase-like"/>
    <property type="match status" value="1"/>
</dbReference>
<dbReference type="HAMAP" id="MF_00743">
    <property type="entry name" value="FumaraseC"/>
    <property type="match status" value="1"/>
</dbReference>
<comment type="function">
    <text evidence="5">Involved in the TCA cycle. Catalyzes the stereospecific interconversion of fumarate to L-malate.</text>
</comment>
<dbReference type="InterPro" id="IPR018951">
    <property type="entry name" value="Fumarase_C_C"/>
</dbReference>
<feature type="binding site" evidence="5">
    <location>
        <position position="184"/>
    </location>
    <ligand>
        <name>substrate</name>
    </ligand>
</feature>
<evidence type="ECO:0000256" key="2">
    <source>
        <dbReference type="ARBA" id="ARBA00022490"/>
    </source>
</evidence>
<evidence type="ECO:0000256" key="5">
    <source>
        <dbReference type="HAMAP-Rule" id="MF_00743"/>
    </source>
</evidence>
<name>A0ABU8E0Z3_9ACTN</name>
<feature type="site" description="Important for catalytic activity" evidence="5">
    <location>
        <position position="328"/>
    </location>
</feature>
<dbReference type="RefSeq" id="WP_225232797.1">
    <property type="nucleotide sequence ID" value="NZ_JBAPLV010000002.1"/>
</dbReference>
<dbReference type="Gene3D" id="1.20.200.10">
    <property type="entry name" value="Fumarase/aspartase (Central domain)"/>
    <property type="match status" value="1"/>
</dbReference>
<reference evidence="8 9" key="1">
    <citation type="submission" date="2024-03" db="EMBL/GenBank/DDBJ databases">
        <title>Draft genome sequence of Klenkia terrae.</title>
        <authorList>
            <person name="Duangmal K."/>
            <person name="Chantavorakit T."/>
        </authorList>
    </citation>
    <scope>NUCLEOTIDE SEQUENCE [LARGE SCALE GENOMIC DNA]</scope>
    <source>
        <strain evidence="8 9">JCM 17786</strain>
    </source>
</reference>
<dbReference type="InterPro" id="IPR005677">
    <property type="entry name" value="Fum_hydII"/>
</dbReference>
<dbReference type="Pfam" id="PF10415">
    <property type="entry name" value="FumaraseC_C"/>
    <property type="match status" value="1"/>
</dbReference>
<dbReference type="InterPro" id="IPR008948">
    <property type="entry name" value="L-Aspartase-like"/>
</dbReference>
<comment type="miscellaneous">
    <text evidence="5">There are 2 substrate-binding sites: the catalytic A site, and the non-catalytic B site that may play a role in the transfer of substrate or product between the active site and the solvent. Alternatively, the B site may bind allosteric effectors.</text>
</comment>
<dbReference type="EC" id="4.2.1.2" evidence="5"/>
<dbReference type="InterPro" id="IPR022761">
    <property type="entry name" value="Fumarate_lyase_N"/>
</dbReference>
<accession>A0ABU8E0Z3</accession>
<feature type="binding site" evidence="5">
    <location>
        <begin position="136"/>
        <end position="138"/>
    </location>
    <ligand>
        <name>substrate</name>
    </ligand>
</feature>
<feature type="binding site" evidence="5">
    <location>
        <position position="316"/>
    </location>
    <ligand>
        <name>substrate</name>
    </ligand>
</feature>
<feature type="domain" description="Fumarate lyase N-terminal" evidence="6">
    <location>
        <begin position="15"/>
        <end position="339"/>
    </location>
</feature>
<keyword evidence="3 5" id="KW-0816">Tricarboxylic acid cycle</keyword>